<dbReference type="AlphaFoldDB" id="A0A931NGS7"/>
<gene>
    <name evidence="1" type="ORF">I7X39_11295</name>
</gene>
<sequence>MGIEFPRQADGSRSSTAAGARIVAAALRALDQGRAAQAAEAETRWRRRYPAYFRQLIEAAVPQPEAALASARAGLQAAWQTLVWDDSQGQSRPLAQALEQPEGWPLGTMTLKGAGASSVQPWTVPYKGQQLHGDALLRQLLDWVENGIIEASAAKALGRCVRHPEWFDLSDRHIALLGAASEAGPLRWLCRWRANLYAVDVDRPEVWARVADRVLVGNAQLHLPIRSSSTARADWTAQAGVDLLQDAPRVAAWLRSFDRPLDLACLAYQDGERHLRVSLAMDMVASALLRAQPASSLAYLATPTDVFAIPELTAQASQRMYAARPLLTRSLQKPLHLAAGERFFQPNVECLLQGPQGRRYGLVDSLVLEQGPNYALAKRLQQWRALWARSLGHRVSLNIAPSTVTASVIKNPALAAGFAGASSFGIEVFEPETTNALMAALWVHDLRTDRGAADPRVELAHPFELFMDQACHGGLWCTPYRPRSALPFAVAWGWLRRAGRS</sequence>
<comment type="caution">
    <text evidence="1">The sequence shown here is derived from an EMBL/GenBank/DDBJ whole genome shotgun (WGS) entry which is preliminary data.</text>
</comment>
<dbReference type="EMBL" id="JAEDAK010000007">
    <property type="protein sequence ID" value="MBH9577486.1"/>
    <property type="molecule type" value="Genomic_DNA"/>
</dbReference>
<dbReference type="Proteomes" id="UP000613266">
    <property type="component" value="Unassembled WGS sequence"/>
</dbReference>
<proteinExistence type="predicted"/>
<evidence type="ECO:0000313" key="1">
    <source>
        <dbReference type="EMBL" id="MBH9577486.1"/>
    </source>
</evidence>
<name>A0A931NGS7_9BURK</name>
<protein>
    <submittedName>
        <fullName evidence="1">Uncharacterized protein</fullName>
    </submittedName>
</protein>
<evidence type="ECO:0000313" key="2">
    <source>
        <dbReference type="Proteomes" id="UP000613266"/>
    </source>
</evidence>
<keyword evidence="2" id="KW-1185">Reference proteome</keyword>
<reference evidence="1" key="1">
    <citation type="submission" date="2020-12" db="EMBL/GenBank/DDBJ databases">
        <title>The genome sequence of Inhella sp. 1Y17.</title>
        <authorList>
            <person name="Liu Y."/>
        </authorList>
    </citation>
    <scope>NUCLEOTIDE SEQUENCE</scope>
    <source>
        <strain evidence="1">1Y17</strain>
    </source>
</reference>
<accession>A0A931NGS7</accession>
<organism evidence="1 2">
    <name type="scientific">Inhella proteolytica</name>
    <dbReference type="NCBI Taxonomy" id="2795029"/>
    <lineage>
        <taxon>Bacteria</taxon>
        <taxon>Pseudomonadati</taxon>
        <taxon>Pseudomonadota</taxon>
        <taxon>Betaproteobacteria</taxon>
        <taxon>Burkholderiales</taxon>
        <taxon>Sphaerotilaceae</taxon>
        <taxon>Inhella</taxon>
    </lineage>
</organism>
<dbReference type="RefSeq" id="WP_198111264.1">
    <property type="nucleotide sequence ID" value="NZ_JAEDAK010000007.1"/>
</dbReference>